<dbReference type="Gene3D" id="3.20.20.70">
    <property type="entry name" value="Aldolase class I"/>
    <property type="match status" value="1"/>
</dbReference>
<dbReference type="InterPro" id="IPR013785">
    <property type="entry name" value="Aldolase_TIM"/>
</dbReference>
<dbReference type="Proteomes" id="UP000177740">
    <property type="component" value="Unassembled WGS sequence"/>
</dbReference>
<organism evidence="3 4">
    <name type="scientific">Candidatus Nealsonbacteria bacterium RIFOXYB1_FULL_40_15</name>
    <dbReference type="NCBI Taxonomy" id="1801677"/>
    <lineage>
        <taxon>Bacteria</taxon>
        <taxon>Candidatus Nealsoniibacteriota</taxon>
    </lineage>
</organism>
<dbReference type="GO" id="GO:0005737">
    <property type="term" value="C:cytoplasm"/>
    <property type="evidence" value="ECO:0007669"/>
    <property type="project" value="InterPro"/>
</dbReference>
<dbReference type="STRING" id="1801677.A2365_04010"/>
<evidence type="ECO:0000313" key="4">
    <source>
        <dbReference type="Proteomes" id="UP000177740"/>
    </source>
</evidence>
<sequence length="306" mass="33847">MKGIMLGDRGPYKYFAASGALGNWGTGWLWDRPLIWADMIRPDLFVVVGKTVTLFPREGNFRWRKPWETIKFLDYNGNAGLRGFLQCAGTVNAYGLRNGGFIEWMADFGIRGCPLPIVPSIFSDSGDAPKQIAIMARTLEMLFSGKLLGLELNVSCPNTLSELANARRVVEICEAAKEATSLPLILKLSTAHYTPEILPNIRGIGIGALSINSVRWGNIFPDRKSSLDRFGGGGVSGKLAQRHTWDFACHLKNSTDIRVIFPSMWKLGDIEAAEEMGADAVSFGGLFLRHPCRPTKLVLRDMKRRA</sequence>
<feature type="domain" description="Dihydroorotate dehydrogenase catalytic" evidence="2">
    <location>
        <begin position="76"/>
        <end position="260"/>
    </location>
</feature>
<dbReference type="AlphaFoldDB" id="A0A1G2EPP5"/>
<dbReference type="InterPro" id="IPR005720">
    <property type="entry name" value="Dihydroorotate_DH_cat"/>
</dbReference>
<dbReference type="EMBL" id="MHMM01000004">
    <property type="protein sequence ID" value="OGZ27774.1"/>
    <property type="molecule type" value="Genomic_DNA"/>
</dbReference>
<evidence type="ECO:0000256" key="1">
    <source>
        <dbReference type="ARBA" id="ARBA00023002"/>
    </source>
</evidence>
<dbReference type="GO" id="GO:0016627">
    <property type="term" value="F:oxidoreductase activity, acting on the CH-CH group of donors"/>
    <property type="evidence" value="ECO:0007669"/>
    <property type="project" value="InterPro"/>
</dbReference>
<reference evidence="3 4" key="1">
    <citation type="journal article" date="2016" name="Nat. Commun.">
        <title>Thousands of microbial genomes shed light on interconnected biogeochemical processes in an aquifer system.</title>
        <authorList>
            <person name="Anantharaman K."/>
            <person name="Brown C.T."/>
            <person name="Hug L.A."/>
            <person name="Sharon I."/>
            <person name="Castelle C.J."/>
            <person name="Probst A.J."/>
            <person name="Thomas B.C."/>
            <person name="Singh A."/>
            <person name="Wilkins M.J."/>
            <person name="Karaoz U."/>
            <person name="Brodie E.L."/>
            <person name="Williams K.H."/>
            <person name="Hubbard S.S."/>
            <person name="Banfield J.F."/>
        </authorList>
    </citation>
    <scope>NUCLEOTIDE SEQUENCE [LARGE SCALE GENOMIC DNA]</scope>
</reference>
<dbReference type="Pfam" id="PF01180">
    <property type="entry name" value="DHO_dh"/>
    <property type="match status" value="1"/>
</dbReference>
<dbReference type="SUPFAM" id="SSF51395">
    <property type="entry name" value="FMN-linked oxidoreductases"/>
    <property type="match status" value="1"/>
</dbReference>
<gene>
    <name evidence="3" type="ORF">A2365_04010</name>
</gene>
<accession>A0A1G2EPP5</accession>
<name>A0A1G2EPP5_9BACT</name>
<evidence type="ECO:0000259" key="2">
    <source>
        <dbReference type="Pfam" id="PF01180"/>
    </source>
</evidence>
<keyword evidence="1" id="KW-0560">Oxidoreductase</keyword>
<comment type="caution">
    <text evidence="3">The sequence shown here is derived from an EMBL/GenBank/DDBJ whole genome shotgun (WGS) entry which is preliminary data.</text>
</comment>
<protein>
    <recommendedName>
        <fullName evidence="2">Dihydroorotate dehydrogenase catalytic domain-containing protein</fullName>
    </recommendedName>
</protein>
<proteinExistence type="predicted"/>
<evidence type="ECO:0000313" key="3">
    <source>
        <dbReference type="EMBL" id="OGZ27774.1"/>
    </source>
</evidence>